<keyword evidence="8" id="KW-0472">Membrane</keyword>
<evidence type="ECO:0000256" key="3">
    <source>
        <dbReference type="ARBA" id="ARBA00022692"/>
    </source>
</evidence>
<gene>
    <name evidence="13" type="ORF">CANVERA_P4666</name>
</gene>
<dbReference type="EMBL" id="CANTUO010000006">
    <property type="protein sequence ID" value="CAI5760156.1"/>
    <property type="molecule type" value="Genomic_DNA"/>
</dbReference>
<dbReference type="Proteomes" id="UP001152885">
    <property type="component" value="Unassembled WGS sequence"/>
</dbReference>
<dbReference type="AlphaFoldDB" id="A0A9W4TZZ1"/>
<comment type="subcellular location">
    <subcellularLocation>
        <location evidence="1">Membrane</location>
        <topology evidence="1">Multi-pass membrane protein</topology>
    </subcellularLocation>
</comment>
<dbReference type="PANTHER" id="PTHR24322:SF736">
    <property type="entry name" value="RETINOL DEHYDROGENASE 10"/>
    <property type="match status" value="1"/>
</dbReference>
<evidence type="ECO:0000256" key="4">
    <source>
        <dbReference type="ARBA" id="ARBA00022857"/>
    </source>
</evidence>
<evidence type="ECO:0000256" key="1">
    <source>
        <dbReference type="ARBA" id="ARBA00004141"/>
    </source>
</evidence>
<evidence type="ECO:0000256" key="12">
    <source>
        <dbReference type="RuleBase" id="RU000363"/>
    </source>
</evidence>
<keyword evidence="5" id="KW-1133">Transmembrane helix</keyword>
<sequence length="315" mass="35302">MYFLIRYIIDILYFLNQKFRLISDLIVGIYFQPKFDIVLITGGSNGLGKELVSILAAKSTKIVVLDINLPEEPNKYENVHYYQCDVSDRHQIFEVQKLIKKEIGIITVLINNAGISHGKTILDLSFNEIEQTIQTNLLSSFYTIKTFLPDMLAKKRGYIITIASILGYMSPARLSAYGASKSGLIALHESLTYELGPPSLNPYGIKTLLVCPGQLKTKMFENVKTPSTILAPELEPKFVASYVIKSIEQGRRGEIKLPMYGKLIPIFRAFPWPLVEITRKFSGIDKSIKRIANSVTSSVSSLIGSARTQDSDIQI</sequence>
<evidence type="ECO:0000256" key="2">
    <source>
        <dbReference type="ARBA" id="ARBA00006484"/>
    </source>
</evidence>
<protein>
    <recommendedName>
        <fullName evidence="10">Short-chain dehydrogenase/reductase 3</fullName>
    </recommendedName>
    <alternativeName>
        <fullName evidence="11">Retinal short-chain dehydrogenase/reductase 1</fullName>
    </alternativeName>
</protein>
<comment type="function">
    <text evidence="9">Catalyzes the reduction of all-trans-retinal to all-trans-retinol in the presence of NADPH.</text>
</comment>
<evidence type="ECO:0000256" key="10">
    <source>
        <dbReference type="ARBA" id="ARBA00068717"/>
    </source>
</evidence>
<dbReference type="CDD" id="cd05339">
    <property type="entry name" value="17beta-HSDXI-like_SDR_c"/>
    <property type="match status" value="1"/>
</dbReference>
<keyword evidence="7" id="KW-0443">Lipid metabolism</keyword>
<dbReference type="InterPro" id="IPR036291">
    <property type="entry name" value="NAD(P)-bd_dom_sf"/>
</dbReference>
<evidence type="ECO:0000256" key="8">
    <source>
        <dbReference type="ARBA" id="ARBA00023136"/>
    </source>
</evidence>
<dbReference type="PRINTS" id="PR00081">
    <property type="entry name" value="GDHRDH"/>
</dbReference>
<keyword evidence="6" id="KW-0560">Oxidoreductase</keyword>
<dbReference type="InterPro" id="IPR002347">
    <property type="entry name" value="SDR_fam"/>
</dbReference>
<evidence type="ECO:0000256" key="9">
    <source>
        <dbReference type="ARBA" id="ARBA00059620"/>
    </source>
</evidence>
<reference evidence="13" key="1">
    <citation type="submission" date="2022-12" db="EMBL/GenBank/DDBJ databases">
        <authorList>
            <person name="Brejova B."/>
        </authorList>
    </citation>
    <scope>NUCLEOTIDE SEQUENCE</scope>
</reference>
<dbReference type="FunFam" id="3.40.50.720:FF:000131">
    <property type="entry name" value="Short-chain dehydrogenase/reductase 3"/>
    <property type="match status" value="1"/>
</dbReference>
<organism evidence="13 14">
    <name type="scientific">Candida verbasci</name>
    <dbReference type="NCBI Taxonomy" id="1227364"/>
    <lineage>
        <taxon>Eukaryota</taxon>
        <taxon>Fungi</taxon>
        <taxon>Dikarya</taxon>
        <taxon>Ascomycota</taxon>
        <taxon>Saccharomycotina</taxon>
        <taxon>Pichiomycetes</taxon>
        <taxon>Debaryomycetaceae</taxon>
        <taxon>Candida/Lodderomyces clade</taxon>
        <taxon>Candida</taxon>
    </lineage>
</organism>
<keyword evidence="3" id="KW-0812">Transmembrane</keyword>
<comment type="caution">
    <text evidence="13">The sequence shown here is derived from an EMBL/GenBank/DDBJ whole genome shotgun (WGS) entry which is preliminary data.</text>
</comment>
<accession>A0A9W4TZZ1</accession>
<comment type="similarity">
    <text evidence="2 12">Belongs to the short-chain dehydrogenases/reductases (SDR) family.</text>
</comment>
<dbReference type="PRINTS" id="PR00080">
    <property type="entry name" value="SDRFAMILY"/>
</dbReference>
<dbReference type="PANTHER" id="PTHR24322">
    <property type="entry name" value="PKSB"/>
    <property type="match status" value="1"/>
</dbReference>
<dbReference type="SUPFAM" id="SSF51735">
    <property type="entry name" value="NAD(P)-binding Rossmann-fold domains"/>
    <property type="match status" value="1"/>
</dbReference>
<name>A0A9W4TZZ1_9ASCO</name>
<evidence type="ECO:0000256" key="5">
    <source>
        <dbReference type="ARBA" id="ARBA00022989"/>
    </source>
</evidence>
<dbReference type="Pfam" id="PF00106">
    <property type="entry name" value="adh_short"/>
    <property type="match status" value="1"/>
</dbReference>
<dbReference type="GO" id="GO:0016020">
    <property type="term" value="C:membrane"/>
    <property type="evidence" value="ECO:0007669"/>
    <property type="project" value="UniProtKB-SubCell"/>
</dbReference>
<dbReference type="GO" id="GO:0052650">
    <property type="term" value="F:all-trans-retinol dehydrogenase (NADP+) activity"/>
    <property type="evidence" value="ECO:0007669"/>
    <property type="project" value="UniProtKB-ARBA"/>
</dbReference>
<evidence type="ECO:0000256" key="11">
    <source>
        <dbReference type="ARBA" id="ARBA00082544"/>
    </source>
</evidence>
<keyword evidence="4" id="KW-0521">NADP</keyword>
<keyword evidence="14" id="KW-1185">Reference proteome</keyword>
<evidence type="ECO:0000313" key="13">
    <source>
        <dbReference type="EMBL" id="CAI5760156.1"/>
    </source>
</evidence>
<evidence type="ECO:0000256" key="7">
    <source>
        <dbReference type="ARBA" id="ARBA00023098"/>
    </source>
</evidence>
<dbReference type="Gene3D" id="3.40.50.720">
    <property type="entry name" value="NAD(P)-binding Rossmann-like Domain"/>
    <property type="match status" value="1"/>
</dbReference>
<proteinExistence type="inferred from homology"/>
<dbReference type="OrthoDB" id="10253736at2759"/>
<evidence type="ECO:0000313" key="14">
    <source>
        <dbReference type="Proteomes" id="UP001152885"/>
    </source>
</evidence>
<evidence type="ECO:0000256" key="6">
    <source>
        <dbReference type="ARBA" id="ARBA00023002"/>
    </source>
</evidence>